<dbReference type="Proteomes" id="UP000002774">
    <property type="component" value="Chromosome"/>
</dbReference>
<dbReference type="OrthoDB" id="1496185at2"/>
<sequence length="131" mass="14080">MKPEYKLLLTGFLAIGLFDALASIASRKLGFNYAYWGSGSLVIYCVVGFWGSKQINSRTAVLIAAAVGFFDSTIGWKISMFLKANTGNIKNEPTIAVWIITIIFVTGFGALCGLIGSALATYLARKRVSGI</sequence>
<dbReference type="RefSeq" id="WP_008508207.1">
    <property type="nucleotide sequence ID" value="NZ_CM001403.1"/>
</dbReference>
<accession>H1YIX6</accession>
<keyword evidence="1" id="KW-0472">Membrane</keyword>
<keyword evidence="1" id="KW-1133">Transmembrane helix</keyword>
<protein>
    <submittedName>
        <fullName evidence="2">Uncharacterized protein</fullName>
    </submittedName>
</protein>
<dbReference type="EMBL" id="CM001403">
    <property type="protein sequence ID" value="EHQ27671.1"/>
    <property type="molecule type" value="Genomic_DNA"/>
</dbReference>
<name>H1YIX6_9SPHI</name>
<gene>
    <name evidence="2" type="ORF">Mucpa_3573</name>
</gene>
<dbReference type="eggNOG" id="ENOG502ZHH0">
    <property type="taxonomic scope" value="Bacteria"/>
</dbReference>
<evidence type="ECO:0000313" key="2">
    <source>
        <dbReference type="EMBL" id="EHQ27671.1"/>
    </source>
</evidence>
<evidence type="ECO:0000313" key="3">
    <source>
        <dbReference type="Proteomes" id="UP000002774"/>
    </source>
</evidence>
<keyword evidence="1" id="KW-0812">Transmembrane</keyword>
<feature type="transmembrane region" description="Helical" evidence="1">
    <location>
        <begin position="32"/>
        <end position="52"/>
    </location>
</feature>
<keyword evidence="3" id="KW-1185">Reference proteome</keyword>
<feature type="transmembrane region" description="Helical" evidence="1">
    <location>
        <begin position="96"/>
        <end position="124"/>
    </location>
</feature>
<organism evidence="2 3">
    <name type="scientific">Mucilaginibacter paludis DSM 18603</name>
    <dbReference type="NCBI Taxonomy" id="714943"/>
    <lineage>
        <taxon>Bacteria</taxon>
        <taxon>Pseudomonadati</taxon>
        <taxon>Bacteroidota</taxon>
        <taxon>Sphingobacteriia</taxon>
        <taxon>Sphingobacteriales</taxon>
        <taxon>Sphingobacteriaceae</taxon>
        <taxon>Mucilaginibacter</taxon>
    </lineage>
</organism>
<reference evidence="2" key="1">
    <citation type="submission" date="2011-09" db="EMBL/GenBank/DDBJ databases">
        <title>The permanent draft genome of Mucilaginibacter paludis DSM 18603.</title>
        <authorList>
            <consortium name="US DOE Joint Genome Institute (JGI-PGF)"/>
            <person name="Lucas S."/>
            <person name="Han J."/>
            <person name="Lapidus A."/>
            <person name="Bruce D."/>
            <person name="Goodwin L."/>
            <person name="Pitluck S."/>
            <person name="Peters L."/>
            <person name="Kyrpides N."/>
            <person name="Mavromatis K."/>
            <person name="Ivanova N."/>
            <person name="Mikhailova N."/>
            <person name="Held B."/>
            <person name="Detter J.C."/>
            <person name="Tapia R."/>
            <person name="Han C."/>
            <person name="Land M."/>
            <person name="Hauser L."/>
            <person name="Markowitz V."/>
            <person name="Cheng J.-F."/>
            <person name="Hugenholtz P."/>
            <person name="Woyke T."/>
            <person name="Wu D."/>
            <person name="Tindall B."/>
            <person name="Brambilla E."/>
            <person name="Klenk H.-P."/>
            <person name="Eisen J.A."/>
        </authorList>
    </citation>
    <scope>NUCLEOTIDE SEQUENCE [LARGE SCALE GENOMIC DNA]</scope>
    <source>
        <strain evidence="2">DSM 18603</strain>
    </source>
</reference>
<evidence type="ECO:0000256" key="1">
    <source>
        <dbReference type="SAM" id="Phobius"/>
    </source>
</evidence>
<dbReference type="AlphaFoldDB" id="H1YIX6"/>
<dbReference type="HOGENOM" id="CLU_1925209_0_0_10"/>
<feature type="transmembrane region" description="Helical" evidence="1">
    <location>
        <begin position="59"/>
        <end position="76"/>
    </location>
</feature>
<proteinExistence type="predicted"/>